<evidence type="ECO:0000259" key="5">
    <source>
        <dbReference type="SMART" id="SM00888"/>
    </source>
</evidence>
<dbReference type="InterPro" id="IPR001326">
    <property type="entry name" value="Transl_elong_EF1B_B/D_CS"/>
</dbReference>
<dbReference type="InterPro" id="IPR018940">
    <property type="entry name" value="EF-1_beta_acid_region_euk"/>
</dbReference>
<dbReference type="Gene3D" id="3.30.70.60">
    <property type="match status" value="1"/>
</dbReference>
<dbReference type="STRING" id="6293.A0A1I8EWX6"/>
<protein>
    <submittedName>
        <fullName evidence="7">RTP1_C1 domain-containing protein</fullName>
    </submittedName>
</protein>
<dbReference type="FunFam" id="3.30.70.60:FF:000001">
    <property type="entry name" value="Elongation factor 1-beta 1 like"/>
    <property type="match status" value="1"/>
</dbReference>
<dbReference type="Pfam" id="PF10587">
    <property type="entry name" value="EF-1_beta_acid"/>
    <property type="match status" value="1"/>
</dbReference>
<dbReference type="GO" id="GO:0005085">
    <property type="term" value="F:guanyl-nucleotide exchange factor activity"/>
    <property type="evidence" value="ECO:0007669"/>
    <property type="project" value="TreeGrafter"/>
</dbReference>
<dbReference type="Gene3D" id="1.25.10.10">
    <property type="entry name" value="Leucine-rich Repeat Variant"/>
    <property type="match status" value="1"/>
</dbReference>
<dbReference type="InterPro" id="IPR019451">
    <property type="entry name" value="Rtp1_C1"/>
</dbReference>
<evidence type="ECO:0000256" key="1">
    <source>
        <dbReference type="ARBA" id="ARBA00007411"/>
    </source>
</evidence>
<comment type="similarity">
    <text evidence="1 4">Belongs to the EF-1-beta/EF-1-delta family.</text>
</comment>
<dbReference type="InterPro" id="IPR049720">
    <property type="entry name" value="EF1B_bsu/dsu"/>
</dbReference>
<organism evidence="7">
    <name type="scientific">Wuchereria bancrofti</name>
    <dbReference type="NCBI Taxonomy" id="6293"/>
    <lineage>
        <taxon>Eukaryota</taxon>
        <taxon>Metazoa</taxon>
        <taxon>Ecdysozoa</taxon>
        <taxon>Nematoda</taxon>
        <taxon>Chromadorea</taxon>
        <taxon>Rhabditida</taxon>
        <taxon>Spirurina</taxon>
        <taxon>Spiruromorpha</taxon>
        <taxon>Filarioidea</taxon>
        <taxon>Onchocercidae</taxon>
        <taxon>Wuchereria</taxon>
    </lineage>
</organism>
<evidence type="ECO:0000313" key="7">
    <source>
        <dbReference type="WBParaSite" id="maker-PairedContig_5996-snap-gene-4.27-mRNA-1"/>
    </source>
</evidence>
<dbReference type="PANTHER" id="PTHR11595">
    <property type="entry name" value="EF-HAND AND COILED-COIL DOMAIN-CONTAINING FAMILY MEMBER"/>
    <property type="match status" value="1"/>
</dbReference>
<reference evidence="7" key="1">
    <citation type="submission" date="2016-11" db="UniProtKB">
        <authorList>
            <consortium name="WormBaseParasite"/>
        </authorList>
    </citation>
    <scope>IDENTIFICATION</scope>
    <source>
        <strain evidence="7">pt0022</strain>
    </source>
</reference>
<dbReference type="SMART" id="SM00888">
    <property type="entry name" value="EF1_GNE"/>
    <property type="match status" value="1"/>
</dbReference>
<dbReference type="InterPro" id="IPR011989">
    <property type="entry name" value="ARM-like"/>
</dbReference>
<keyword evidence="2 4" id="KW-0251">Elongation factor</keyword>
<accession>A0A1I8EWX6</accession>
<sequence>MYDLKADDGLAAFDGHLKDFAYASGYTPSGDDMQLFASLSSEPTMKYVNVLRWYRNISSFSDEERKLWPAPMTSVNGVLEKLDEDIDLFGSDGEDDDEKARITAARLKAYEEKKAKKPAVIAKSNIIFDVKPWDDSVEIADIEKSIRTIELDGLVWGAAKVLPVAYGIKKLQICCVVEDEKVSSDWLEEQIMGFDDLVQSVDIIAFNKIKFSGSNWSSLKTSESISSKYFNTFGVVLKTIRHSRFILAFFEMGQITIHDYLYLIQMGCTPLSLPKVRRLPFDPLKHQTIHLERLMRSKGLIDPQLDEKYRLSHSENIPCDSVVNETTLFNEHSYSVSPTLAPPPPSPTTDVVETEIDYRIHYSYRMLYLLKKVAEILEEMGKKASNPSILLSINQLSIVETAFEFIIPTAVRPYVDDGVILHLGRSSLVEHWKPIVDDVEFRKEQLRKALEVFNLLMNSCEMIKNCVVRKFLADYICLNEQLIKLGEKYHKQKYGKFILTIDRPMLITSLFILLTANKEQPKWLHKAISKHITKLLLLENGLYHLITAITEGANCFGDFGFVQSLSRILVTVPYKIPKEKYYISLIENFLVVIEDHPNAGDAAVCFAVVLDMLPKELVEMIFDTLLLPWENLKIDCFSKYPSRKTDFLDPMLDRSLRILSFYAKALPRGMHLPLFRRFKALFNLWTLLYASYTENENRIHGISVEYDNAGQGIFDILHRILDDPSFETVDEKAEFLVRQIEDDRDSYLPELSYRKVLIEEVEQKEQEENKQINTSSITSTIYGSHIFWLKLLKAHYANLRIHLVKPGKAEDAFIRFEKGILKILQKIQGEEPKASRRLAIRTAMCCIERWAEVDSKNGSYDSICSSEETSDNEEIGFEGRKQKVNYFLNDLLPILSETGTLSDENLANLIDIPLSILDVATVKLNVRVNTIPMDIRGIPSEEDKELEATDRNNIHLALTILQCILVFKQGEFVKFMENLVRGANILQSFSNTVSKLNDIDKKLYLEFQQLAGEIIALLKANNIEPREDDAAPSFIDESPSVGDNPINGRGSDSFSLEQIQSGLLDESESVRGHALINLARGIRRKNRQLLDDITTYPAIMRLVLEQVADNDSYVYLAAINALAELAYWKQQFFDEMVEFFLDPAEKLKSILEFSMDNLREEEKETYLLIQRVKIGEAIAKANKNLGEMAPAYFDRMVNPMLSLMLHTKDDMLRASVLSSLSNLIVSCRGLNIHKHLDEMLLAAKLYIRDAEAEIVRRAAVDLMRAIVRTYDISLLQEAPSHLYDIADSLSYILDQDEDLVVKTHAMLCLQDIDAQMEEGFLEFEKAHTRKIRF</sequence>
<name>A0A1I8EWX6_WUCBA</name>
<proteinExistence type="inferred from homology"/>
<keyword evidence="3 4" id="KW-0648">Protein biosynthesis</keyword>
<dbReference type="Pfam" id="PF10363">
    <property type="entry name" value="RTP1_C1"/>
    <property type="match status" value="1"/>
</dbReference>
<dbReference type="GO" id="GO:0005853">
    <property type="term" value="C:eukaryotic translation elongation factor 1 complex"/>
    <property type="evidence" value="ECO:0007669"/>
    <property type="project" value="InterPro"/>
</dbReference>
<evidence type="ECO:0000256" key="2">
    <source>
        <dbReference type="ARBA" id="ARBA00022768"/>
    </source>
</evidence>
<dbReference type="InterPro" id="IPR036219">
    <property type="entry name" value="eEF-1beta-like_sf"/>
</dbReference>
<dbReference type="InterPro" id="IPR014717">
    <property type="entry name" value="Transl_elong_EF1B/ribsomal_bS6"/>
</dbReference>
<dbReference type="GO" id="GO:0003746">
    <property type="term" value="F:translation elongation factor activity"/>
    <property type="evidence" value="ECO:0007669"/>
    <property type="project" value="UniProtKB-KW"/>
</dbReference>
<dbReference type="PROSITE" id="PS00825">
    <property type="entry name" value="EF1BD_2"/>
    <property type="match status" value="1"/>
</dbReference>
<evidence type="ECO:0000259" key="6">
    <source>
        <dbReference type="SMART" id="SM01182"/>
    </source>
</evidence>
<dbReference type="Pfam" id="PF00736">
    <property type="entry name" value="EF1_GNE"/>
    <property type="match status" value="1"/>
</dbReference>
<feature type="domain" description="Elongation factor 1 beta central acidic region eukaryote" evidence="6">
    <location>
        <begin position="88"/>
        <end position="114"/>
    </location>
</feature>
<evidence type="ECO:0000256" key="3">
    <source>
        <dbReference type="ARBA" id="ARBA00022917"/>
    </source>
</evidence>
<dbReference type="SUPFAM" id="SSF54984">
    <property type="entry name" value="eEF-1beta-like"/>
    <property type="match status" value="1"/>
</dbReference>
<evidence type="ECO:0000256" key="4">
    <source>
        <dbReference type="RuleBase" id="RU003791"/>
    </source>
</evidence>
<dbReference type="SMART" id="SM01182">
    <property type="entry name" value="EF-1_beta_acid"/>
    <property type="match status" value="1"/>
</dbReference>
<feature type="domain" description="Translation elongation factor EF1B beta/delta subunit guanine nucleotide exchange" evidence="5">
    <location>
        <begin position="123"/>
        <end position="209"/>
    </location>
</feature>
<dbReference type="InterPro" id="IPR016024">
    <property type="entry name" value="ARM-type_fold"/>
</dbReference>
<dbReference type="PANTHER" id="PTHR11595:SF21">
    <property type="entry name" value="ELONGATION FACTOR 1-BETA"/>
    <property type="match status" value="1"/>
</dbReference>
<dbReference type="SUPFAM" id="SSF48371">
    <property type="entry name" value="ARM repeat"/>
    <property type="match status" value="1"/>
</dbReference>
<dbReference type="GO" id="GO:0005829">
    <property type="term" value="C:cytosol"/>
    <property type="evidence" value="ECO:0007669"/>
    <property type="project" value="TreeGrafter"/>
</dbReference>
<dbReference type="CDD" id="cd00292">
    <property type="entry name" value="EF1B"/>
    <property type="match status" value="1"/>
</dbReference>
<dbReference type="InterPro" id="IPR014038">
    <property type="entry name" value="EF1B_bsu/dsu_GNE"/>
</dbReference>
<dbReference type="WBParaSite" id="maker-PairedContig_5996-snap-gene-4.27-mRNA-1">
    <property type="protein sequence ID" value="maker-PairedContig_5996-snap-gene-4.27-mRNA-1"/>
    <property type="gene ID" value="maker-PairedContig_5996-snap-gene-4.27"/>
</dbReference>